<dbReference type="Proteomes" id="UP000228945">
    <property type="component" value="Chromosome"/>
</dbReference>
<feature type="domain" description="RNA polymerase sigma factor 70 region 4 type 2" evidence="6">
    <location>
        <begin position="156"/>
        <end position="206"/>
    </location>
</feature>
<dbReference type="PANTHER" id="PTHR43133:SF63">
    <property type="entry name" value="RNA POLYMERASE SIGMA FACTOR FECI-RELATED"/>
    <property type="match status" value="1"/>
</dbReference>
<dbReference type="Gene3D" id="1.10.10.10">
    <property type="entry name" value="Winged helix-like DNA-binding domain superfamily/Winged helix DNA-binding domain"/>
    <property type="match status" value="1"/>
</dbReference>
<evidence type="ECO:0000256" key="1">
    <source>
        <dbReference type="ARBA" id="ARBA00010641"/>
    </source>
</evidence>
<gene>
    <name evidence="7" type="ORF">CSW64_11330</name>
</gene>
<dbReference type="GO" id="GO:0006352">
    <property type="term" value="P:DNA-templated transcription initiation"/>
    <property type="evidence" value="ECO:0007669"/>
    <property type="project" value="InterPro"/>
</dbReference>
<dbReference type="Pfam" id="PF08281">
    <property type="entry name" value="Sigma70_r4_2"/>
    <property type="match status" value="1"/>
</dbReference>
<keyword evidence="4" id="KW-0804">Transcription</keyword>
<dbReference type="InterPro" id="IPR039425">
    <property type="entry name" value="RNA_pol_sigma-70-like"/>
</dbReference>
<dbReference type="OrthoDB" id="7205220at2"/>
<dbReference type="SUPFAM" id="SSF88946">
    <property type="entry name" value="Sigma2 domain of RNA polymerase sigma factors"/>
    <property type="match status" value="1"/>
</dbReference>
<dbReference type="KEGG" id="cmb:CSW64_11330"/>
<proteinExistence type="inferred from homology"/>
<dbReference type="InterPro" id="IPR013325">
    <property type="entry name" value="RNA_pol_sigma_r2"/>
</dbReference>
<dbReference type="CDD" id="cd06171">
    <property type="entry name" value="Sigma70_r4"/>
    <property type="match status" value="1"/>
</dbReference>
<evidence type="ECO:0000256" key="4">
    <source>
        <dbReference type="ARBA" id="ARBA00023163"/>
    </source>
</evidence>
<protein>
    <recommendedName>
        <fullName evidence="9">RNA polymerase subunit sigma-70</fullName>
    </recommendedName>
</protein>
<evidence type="ECO:0000313" key="7">
    <source>
        <dbReference type="EMBL" id="ATQ42958.1"/>
    </source>
</evidence>
<name>A0A2D2AY64_9CAUL</name>
<sequence length="219" mass="23864">MARQPAASSTGTTREGASCCNVSCESIATNLQPCSPFDVGSRPLLPLPHPPEDDVGETDRRLRAVVGGRVGNRADADDIAQESWLRVAATIRAGQDAPIVNLRAYLFRIARNLIVDHRRREAARPWVDADDTVLAAAPDPRPDPEATLVTRSELARMDRIMAAMPVKPREVFRLSRIEGLSFAEIGRRLGVSRQTVHEHMGRALLAIQLAADADFGAET</sequence>
<evidence type="ECO:0000313" key="8">
    <source>
        <dbReference type="Proteomes" id="UP000228945"/>
    </source>
</evidence>
<organism evidence="7 8">
    <name type="scientific">Caulobacter mirabilis</name>
    <dbReference type="NCBI Taxonomy" id="69666"/>
    <lineage>
        <taxon>Bacteria</taxon>
        <taxon>Pseudomonadati</taxon>
        <taxon>Pseudomonadota</taxon>
        <taxon>Alphaproteobacteria</taxon>
        <taxon>Caulobacterales</taxon>
        <taxon>Caulobacteraceae</taxon>
        <taxon>Caulobacter</taxon>
    </lineage>
</organism>
<dbReference type="Gene3D" id="1.10.1740.10">
    <property type="match status" value="1"/>
</dbReference>
<dbReference type="InterPro" id="IPR013324">
    <property type="entry name" value="RNA_pol_sigma_r3/r4-like"/>
</dbReference>
<dbReference type="EMBL" id="CP024201">
    <property type="protein sequence ID" value="ATQ42958.1"/>
    <property type="molecule type" value="Genomic_DNA"/>
</dbReference>
<evidence type="ECO:0008006" key="9">
    <source>
        <dbReference type="Google" id="ProtNLM"/>
    </source>
</evidence>
<evidence type="ECO:0000259" key="5">
    <source>
        <dbReference type="Pfam" id="PF04542"/>
    </source>
</evidence>
<dbReference type="RefSeq" id="WP_099622210.1">
    <property type="nucleotide sequence ID" value="NZ_CP024201.1"/>
</dbReference>
<dbReference type="InterPro" id="IPR013249">
    <property type="entry name" value="RNA_pol_sigma70_r4_t2"/>
</dbReference>
<feature type="domain" description="RNA polymerase sigma-70 region 2" evidence="5">
    <location>
        <begin position="60"/>
        <end position="122"/>
    </location>
</feature>
<evidence type="ECO:0000259" key="6">
    <source>
        <dbReference type="Pfam" id="PF08281"/>
    </source>
</evidence>
<dbReference type="GO" id="GO:0016987">
    <property type="term" value="F:sigma factor activity"/>
    <property type="evidence" value="ECO:0007669"/>
    <property type="project" value="UniProtKB-KW"/>
</dbReference>
<dbReference type="GO" id="GO:0003677">
    <property type="term" value="F:DNA binding"/>
    <property type="evidence" value="ECO:0007669"/>
    <property type="project" value="InterPro"/>
</dbReference>
<dbReference type="InterPro" id="IPR036388">
    <property type="entry name" value="WH-like_DNA-bd_sf"/>
</dbReference>
<dbReference type="SUPFAM" id="SSF88659">
    <property type="entry name" value="Sigma3 and sigma4 domains of RNA polymerase sigma factors"/>
    <property type="match status" value="1"/>
</dbReference>
<keyword evidence="2" id="KW-0805">Transcription regulation</keyword>
<keyword evidence="8" id="KW-1185">Reference proteome</keyword>
<dbReference type="PANTHER" id="PTHR43133">
    <property type="entry name" value="RNA POLYMERASE ECF-TYPE SIGMA FACTO"/>
    <property type="match status" value="1"/>
</dbReference>
<reference evidence="7 8" key="1">
    <citation type="submission" date="2017-10" db="EMBL/GenBank/DDBJ databases">
        <title>Genome sequence of Caulobacter mirabilis FWC38.</title>
        <authorList>
            <person name="Fiebig A."/>
            <person name="Crosson S."/>
        </authorList>
    </citation>
    <scope>NUCLEOTIDE SEQUENCE [LARGE SCALE GENOMIC DNA]</scope>
    <source>
        <strain evidence="7 8">FWC 38</strain>
    </source>
</reference>
<accession>A0A2D2AY64</accession>
<comment type="similarity">
    <text evidence="1">Belongs to the sigma-70 factor family. ECF subfamily.</text>
</comment>
<dbReference type="InterPro" id="IPR014284">
    <property type="entry name" value="RNA_pol_sigma-70_dom"/>
</dbReference>
<dbReference type="Pfam" id="PF04542">
    <property type="entry name" value="Sigma70_r2"/>
    <property type="match status" value="1"/>
</dbReference>
<dbReference type="NCBIfam" id="TIGR02937">
    <property type="entry name" value="sigma70-ECF"/>
    <property type="match status" value="1"/>
</dbReference>
<dbReference type="AlphaFoldDB" id="A0A2D2AY64"/>
<evidence type="ECO:0000256" key="2">
    <source>
        <dbReference type="ARBA" id="ARBA00023015"/>
    </source>
</evidence>
<dbReference type="InterPro" id="IPR007627">
    <property type="entry name" value="RNA_pol_sigma70_r2"/>
</dbReference>
<keyword evidence="3" id="KW-0731">Sigma factor</keyword>
<evidence type="ECO:0000256" key="3">
    <source>
        <dbReference type="ARBA" id="ARBA00023082"/>
    </source>
</evidence>